<dbReference type="AlphaFoldDB" id="A0A4Y2T2G9"/>
<proteinExistence type="predicted"/>
<keyword evidence="3" id="KW-1185">Reference proteome</keyword>
<reference evidence="2 3" key="1">
    <citation type="journal article" date="2019" name="Sci. Rep.">
        <title>Orb-weaving spider Araneus ventricosus genome elucidates the spidroin gene catalogue.</title>
        <authorList>
            <person name="Kono N."/>
            <person name="Nakamura H."/>
            <person name="Ohtoshi R."/>
            <person name="Moran D.A.P."/>
            <person name="Shinohara A."/>
            <person name="Yoshida Y."/>
            <person name="Fujiwara M."/>
            <person name="Mori M."/>
            <person name="Tomita M."/>
            <person name="Arakawa K."/>
        </authorList>
    </citation>
    <scope>NUCLEOTIDE SEQUENCE [LARGE SCALE GENOMIC DNA]</scope>
</reference>
<gene>
    <name evidence="2" type="ORF">AVEN_7802_1</name>
</gene>
<evidence type="ECO:0000313" key="3">
    <source>
        <dbReference type="Proteomes" id="UP000499080"/>
    </source>
</evidence>
<feature type="region of interest" description="Disordered" evidence="1">
    <location>
        <begin position="1"/>
        <end position="21"/>
    </location>
</feature>
<protein>
    <submittedName>
        <fullName evidence="2">Uncharacterized protein</fullName>
    </submittedName>
</protein>
<comment type="caution">
    <text evidence="2">The sequence shown here is derived from an EMBL/GenBank/DDBJ whole genome shotgun (WGS) entry which is preliminary data.</text>
</comment>
<name>A0A4Y2T2G9_ARAVE</name>
<evidence type="ECO:0000256" key="1">
    <source>
        <dbReference type="SAM" id="MobiDB-lite"/>
    </source>
</evidence>
<sequence>MEDGDGEETIDDVSGGQGDWRHRTIDDISRRHQLSYEIKAAEIDPVVEAGGLSHGFSSKRMCSGEVFFSVSLESGRWEATIDDISRRHKLPYEKKFLTSVQCLELEDWSSDFANNFKYLDMHL</sequence>
<dbReference type="EMBL" id="BGPR01024890">
    <property type="protein sequence ID" value="GBN93325.1"/>
    <property type="molecule type" value="Genomic_DNA"/>
</dbReference>
<accession>A0A4Y2T2G9</accession>
<feature type="compositionally biased region" description="Acidic residues" evidence="1">
    <location>
        <begin position="1"/>
        <end position="11"/>
    </location>
</feature>
<organism evidence="2 3">
    <name type="scientific">Araneus ventricosus</name>
    <name type="common">Orbweaver spider</name>
    <name type="synonym">Epeira ventricosa</name>
    <dbReference type="NCBI Taxonomy" id="182803"/>
    <lineage>
        <taxon>Eukaryota</taxon>
        <taxon>Metazoa</taxon>
        <taxon>Ecdysozoa</taxon>
        <taxon>Arthropoda</taxon>
        <taxon>Chelicerata</taxon>
        <taxon>Arachnida</taxon>
        <taxon>Araneae</taxon>
        <taxon>Araneomorphae</taxon>
        <taxon>Entelegynae</taxon>
        <taxon>Araneoidea</taxon>
        <taxon>Araneidae</taxon>
        <taxon>Araneus</taxon>
    </lineage>
</organism>
<dbReference type="Proteomes" id="UP000499080">
    <property type="component" value="Unassembled WGS sequence"/>
</dbReference>
<evidence type="ECO:0000313" key="2">
    <source>
        <dbReference type="EMBL" id="GBN93325.1"/>
    </source>
</evidence>